<dbReference type="EMBL" id="CABGGS010000034">
    <property type="protein sequence ID" value="VUS65623.1"/>
    <property type="molecule type" value="Genomic_DNA"/>
</dbReference>
<evidence type="ECO:0000313" key="1">
    <source>
        <dbReference type="EMBL" id="VUS65623.1"/>
    </source>
</evidence>
<comment type="caution">
    <text evidence="1">The sequence shown here is derived from an EMBL/GenBank/DDBJ whole genome shotgun (WGS) entry which is preliminary data.</text>
</comment>
<keyword evidence="2" id="KW-1185">Reference proteome</keyword>
<reference evidence="1 2" key="1">
    <citation type="submission" date="2019-07" db="EMBL/GenBank/DDBJ databases">
        <authorList>
            <person name="Brisse S."/>
            <person name="Rodrigues C."/>
            <person name="Thorpe H."/>
        </authorList>
    </citation>
    <scope>NUCLEOTIDE SEQUENCE [LARGE SCALE GENOMIC DNA]</scope>
    <source>
        <strain evidence="1">SB6411</strain>
    </source>
</reference>
<dbReference type="Proteomes" id="UP000317652">
    <property type="component" value="Unassembled WGS sequence"/>
</dbReference>
<evidence type="ECO:0000313" key="2">
    <source>
        <dbReference type="Proteomes" id="UP000317652"/>
    </source>
</evidence>
<sequence length="40" mass="4656">MEYGKMRIRDFLADNWSLFEAFCAENGDDPEAIEKVVTDE</sequence>
<protein>
    <submittedName>
        <fullName evidence="1">Uncharacterized protein</fullName>
    </submittedName>
</protein>
<accession>A0ABY6VFN3</accession>
<name>A0ABY6VFN3_9ENTR</name>
<proteinExistence type="predicted"/>
<dbReference type="RefSeq" id="WP_268887526.1">
    <property type="nucleotide sequence ID" value="NZ_CABGGS010000034.1"/>
</dbReference>
<organism evidence="1 2">
    <name type="scientific">Klebsiella spallanzanii</name>
    <dbReference type="NCBI Taxonomy" id="2587528"/>
    <lineage>
        <taxon>Bacteria</taxon>
        <taxon>Pseudomonadati</taxon>
        <taxon>Pseudomonadota</taxon>
        <taxon>Gammaproteobacteria</taxon>
        <taxon>Enterobacterales</taxon>
        <taxon>Enterobacteriaceae</taxon>
        <taxon>Klebsiella/Raoultella group</taxon>
        <taxon>Klebsiella</taxon>
    </lineage>
</organism>
<gene>
    <name evidence="1" type="ORF">SB6411_02117</name>
</gene>